<dbReference type="NCBIfam" id="TIGR01509">
    <property type="entry name" value="HAD-SF-IA-v3"/>
    <property type="match status" value="1"/>
</dbReference>
<dbReference type="InterPro" id="IPR023214">
    <property type="entry name" value="HAD_sf"/>
</dbReference>
<keyword evidence="2" id="KW-1185">Reference proteome</keyword>
<reference evidence="1 2" key="1">
    <citation type="submission" date="2019-03" db="EMBL/GenBank/DDBJ databases">
        <title>Whole genome sequence of a novel Rubrobacter taiwanensis strain, isolated from Yellowstone National Park.</title>
        <authorList>
            <person name="Freed S."/>
            <person name="Ramaley R.F."/>
            <person name="Kyndt J.A."/>
        </authorList>
    </citation>
    <scope>NUCLEOTIDE SEQUENCE [LARGE SCALE GENOMIC DNA]</scope>
    <source>
        <strain evidence="1 2">Yellowstone</strain>
    </source>
</reference>
<dbReference type="Gene3D" id="1.10.150.240">
    <property type="entry name" value="Putative phosphatase, domain 2"/>
    <property type="match status" value="1"/>
</dbReference>
<dbReference type="SFLD" id="SFLDG01129">
    <property type="entry name" value="C1.5:_HAD__Beta-PGM__Phosphata"/>
    <property type="match status" value="1"/>
</dbReference>
<dbReference type="GO" id="GO:0005829">
    <property type="term" value="C:cytosol"/>
    <property type="evidence" value="ECO:0007669"/>
    <property type="project" value="TreeGrafter"/>
</dbReference>
<organism evidence="1 2">
    <name type="scientific">Rubrobacter taiwanensis</name>
    <dbReference type="NCBI Taxonomy" id="185139"/>
    <lineage>
        <taxon>Bacteria</taxon>
        <taxon>Bacillati</taxon>
        <taxon>Actinomycetota</taxon>
        <taxon>Rubrobacteria</taxon>
        <taxon>Rubrobacterales</taxon>
        <taxon>Rubrobacteraceae</taxon>
        <taxon>Rubrobacter</taxon>
    </lineage>
</organism>
<dbReference type="RefSeq" id="WP_132687570.1">
    <property type="nucleotide sequence ID" value="NZ_SKBU01000003.1"/>
</dbReference>
<dbReference type="AlphaFoldDB" id="A0A4R1BSB8"/>
<dbReference type="GO" id="GO:0008967">
    <property type="term" value="F:phosphoglycolate phosphatase activity"/>
    <property type="evidence" value="ECO:0007669"/>
    <property type="project" value="TreeGrafter"/>
</dbReference>
<accession>A0A4R1BSB8</accession>
<proteinExistence type="predicted"/>
<dbReference type="GO" id="GO:0006281">
    <property type="term" value="P:DNA repair"/>
    <property type="evidence" value="ECO:0007669"/>
    <property type="project" value="TreeGrafter"/>
</dbReference>
<dbReference type="SFLD" id="SFLDS00003">
    <property type="entry name" value="Haloacid_Dehalogenase"/>
    <property type="match status" value="1"/>
</dbReference>
<dbReference type="InterPro" id="IPR023198">
    <property type="entry name" value="PGP-like_dom2"/>
</dbReference>
<dbReference type="OrthoDB" id="9793014at2"/>
<dbReference type="PANTHER" id="PTHR43434">
    <property type="entry name" value="PHOSPHOGLYCOLATE PHOSPHATASE"/>
    <property type="match status" value="1"/>
</dbReference>
<dbReference type="InterPro" id="IPR050155">
    <property type="entry name" value="HAD-like_hydrolase_sf"/>
</dbReference>
<name>A0A4R1BSB8_9ACTN</name>
<dbReference type="SUPFAM" id="SSF56784">
    <property type="entry name" value="HAD-like"/>
    <property type="match status" value="1"/>
</dbReference>
<comment type="caution">
    <text evidence="1">The sequence shown here is derived from an EMBL/GenBank/DDBJ whole genome shotgun (WGS) entry which is preliminary data.</text>
</comment>
<dbReference type="Pfam" id="PF00702">
    <property type="entry name" value="Hydrolase"/>
    <property type="match status" value="1"/>
</dbReference>
<dbReference type="NCBIfam" id="TIGR01549">
    <property type="entry name" value="HAD-SF-IA-v1"/>
    <property type="match status" value="1"/>
</dbReference>
<dbReference type="EMBL" id="SKBU01000003">
    <property type="protein sequence ID" value="TCJ20551.1"/>
    <property type="molecule type" value="Genomic_DNA"/>
</dbReference>
<dbReference type="InterPro" id="IPR006439">
    <property type="entry name" value="HAD-SF_hydro_IA"/>
</dbReference>
<evidence type="ECO:0000313" key="1">
    <source>
        <dbReference type="EMBL" id="TCJ20551.1"/>
    </source>
</evidence>
<gene>
    <name evidence="1" type="ORF">E0L93_01645</name>
</gene>
<sequence>MVRAAILDVDGTLMDTNYLHVEAWARAFRRLGLEVPRYEIHRQIGKGSDKLVPEFVEGAEAQEEASELHGEIYLQLQEHGYPLPGAKELIAFLGERGVEVWFATSAKPEELEHHLEELEAEGRISGVVSSGEVEESKPAPDLFREALKRAGTAAEEAVAVGDAIWDVRSAKQAGLRTAAVLTGGAFGRGELEEAGAAAVFRDCAELLESGFLEQW</sequence>
<keyword evidence="1" id="KW-0378">Hydrolase</keyword>
<dbReference type="Gene3D" id="3.40.50.1000">
    <property type="entry name" value="HAD superfamily/HAD-like"/>
    <property type="match status" value="1"/>
</dbReference>
<protein>
    <submittedName>
        <fullName evidence="1">HAD family hydrolase</fullName>
    </submittedName>
</protein>
<dbReference type="PANTHER" id="PTHR43434:SF16">
    <property type="entry name" value="BLL8046 PROTEIN"/>
    <property type="match status" value="1"/>
</dbReference>
<dbReference type="InterPro" id="IPR036412">
    <property type="entry name" value="HAD-like_sf"/>
</dbReference>
<evidence type="ECO:0000313" key="2">
    <source>
        <dbReference type="Proteomes" id="UP000295244"/>
    </source>
</evidence>
<dbReference type="SFLD" id="SFLDG01135">
    <property type="entry name" value="C1.5.6:_HAD__Beta-PGM__Phospha"/>
    <property type="match status" value="1"/>
</dbReference>
<dbReference type="Proteomes" id="UP000295244">
    <property type="component" value="Unassembled WGS sequence"/>
</dbReference>